<evidence type="ECO:0000256" key="17">
    <source>
        <dbReference type="ARBA" id="ARBA00042688"/>
    </source>
</evidence>
<evidence type="ECO:0000256" key="4">
    <source>
        <dbReference type="ARBA" id="ARBA00022548"/>
    </source>
</evidence>
<feature type="transmembrane region" description="Helical" evidence="18">
    <location>
        <begin position="26"/>
        <end position="52"/>
    </location>
</feature>
<dbReference type="PANTHER" id="PTHR21257:SF38">
    <property type="entry name" value="7-DEHYDROCHOLESTEROL REDUCTASE"/>
    <property type="match status" value="1"/>
</dbReference>
<protein>
    <recommendedName>
        <fullName evidence="16">7-dehydrocholesterol reductase</fullName>
        <ecNumber evidence="16">1.3.1.21</ecNumber>
    </recommendedName>
    <alternativeName>
        <fullName evidence="17">Sterol Delta(7)-reductase</fullName>
    </alternativeName>
</protein>
<keyword evidence="20" id="KW-1185">Reference proteome</keyword>
<evidence type="ECO:0000256" key="2">
    <source>
        <dbReference type="ARBA" id="ARBA00005402"/>
    </source>
</evidence>
<evidence type="ECO:0000256" key="14">
    <source>
        <dbReference type="ARBA" id="ARBA00023166"/>
    </source>
</evidence>
<dbReference type="Gene3D" id="1.20.120.1630">
    <property type="match status" value="1"/>
</dbReference>
<keyword evidence="12 18" id="KW-0443">Lipid metabolism</keyword>
<keyword evidence="8 18" id="KW-0752">Steroid biosynthesis</keyword>
<evidence type="ECO:0000256" key="6">
    <source>
        <dbReference type="ARBA" id="ARBA00022778"/>
    </source>
</evidence>
<feature type="transmembrane region" description="Helical" evidence="18">
    <location>
        <begin position="289"/>
        <end position="312"/>
    </location>
</feature>
<dbReference type="Proteomes" id="UP000326565">
    <property type="component" value="Unassembled WGS sequence"/>
</dbReference>
<evidence type="ECO:0000256" key="10">
    <source>
        <dbReference type="ARBA" id="ARBA00023002"/>
    </source>
</evidence>
<accession>A0A5N5WLD5</accession>
<evidence type="ECO:0000256" key="11">
    <source>
        <dbReference type="ARBA" id="ARBA00023011"/>
    </source>
</evidence>
<evidence type="ECO:0000313" key="19">
    <source>
        <dbReference type="EMBL" id="KAB8067842.1"/>
    </source>
</evidence>
<evidence type="ECO:0000256" key="8">
    <source>
        <dbReference type="ARBA" id="ARBA00022955"/>
    </source>
</evidence>
<gene>
    <name evidence="19" type="ORF">BDV29DRAFT_196127</name>
</gene>
<feature type="transmembrane region" description="Helical" evidence="18">
    <location>
        <begin position="181"/>
        <end position="202"/>
    </location>
</feature>
<dbReference type="GO" id="GO:0016132">
    <property type="term" value="P:brassinosteroid biosynthetic process"/>
    <property type="evidence" value="ECO:0007669"/>
    <property type="project" value="TreeGrafter"/>
</dbReference>
<keyword evidence="13 18" id="KW-0472">Membrane</keyword>
<evidence type="ECO:0000256" key="15">
    <source>
        <dbReference type="ARBA" id="ARBA00023221"/>
    </source>
</evidence>
<organism evidence="19 20">
    <name type="scientific">Aspergillus leporis</name>
    <dbReference type="NCBI Taxonomy" id="41062"/>
    <lineage>
        <taxon>Eukaryota</taxon>
        <taxon>Fungi</taxon>
        <taxon>Dikarya</taxon>
        <taxon>Ascomycota</taxon>
        <taxon>Pezizomycotina</taxon>
        <taxon>Eurotiomycetes</taxon>
        <taxon>Eurotiomycetidae</taxon>
        <taxon>Eurotiales</taxon>
        <taxon>Aspergillaceae</taxon>
        <taxon>Aspergillus</taxon>
        <taxon>Aspergillus subgen. Circumdati</taxon>
    </lineage>
</organism>
<evidence type="ECO:0000256" key="13">
    <source>
        <dbReference type="ARBA" id="ARBA00023136"/>
    </source>
</evidence>
<comment type="subcellular location">
    <subcellularLocation>
        <location evidence="1">Membrane</location>
        <topology evidence="1">Multi-pass membrane protein</topology>
    </subcellularLocation>
</comment>
<dbReference type="OrthoDB" id="5326588at2759"/>
<dbReference type="GO" id="GO:0006695">
    <property type="term" value="P:cholesterol biosynthetic process"/>
    <property type="evidence" value="ECO:0007669"/>
    <property type="project" value="UniProtKB-KW"/>
</dbReference>
<comment type="caution">
    <text evidence="18">Lacks conserved residue(s) required for the propagation of feature annotation.</text>
</comment>
<keyword evidence="5 18" id="KW-0812">Transmembrane</keyword>
<dbReference type="InterPro" id="IPR001171">
    <property type="entry name" value="ERG24_DHCR-like"/>
</dbReference>
<evidence type="ECO:0000256" key="9">
    <source>
        <dbReference type="ARBA" id="ARBA00022989"/>
    </source>
</evidence>
<dbReference type="Pfam" id="PF01222">
    <property type="entry name" value="ERG4_ERG24"/>
    <property type="match status" value="2"/>
</dbReference>
<dbReference type="GO" id="GO:0047598">
    <property type="term" value="F:7-dehydrocholesterol reductase activity"/>
    <property type="evidence" value="ECO:0007669"/>
    <property type="project" value="UniProtKB-EC"/>
</dbReference>
<keyword evidence="4" id="KW-0153">Cholesterol metabolism</keyword>
<keyword evidence="15 18" id="KW-0753">Steroid metabolism</keyword>
<evidence type="ECO:0000256" key="12">
    <source>
        <dbReference type="ARBA" id="ARBA00023098"/>
    </source>
</evidence>
<evidence type="ECO:0000256" key="7">
    <source>
        <dbReference type="ARBA" id="ARBA00022857"/>
    </source>
</evidence>
<evidence type="ECO:0000256" key="3">
    <source>
        <dbReference type="ARBA" id="ARBA00022516"/>
    </source>
</evidence>
<proteinExistence type="inferred from homology"/>
<reference evidence="19 20" key="1">
    <citation type="submission" date="2019-04" db="EMBL/GenBank/DDBJ databases">
        <title>Friends and foes A comparative genomics study of 23 Aspergillus species from section Flavi.</title>
        <authorList>
            <consortium name="DOE Joint Genome Institute"/>
            <person name="Kjaerbolling I."/>
            <person name="Vesth T."/>
            <person name="Frisvad J.C."/>
            <person name="Nybo J.L."/>
            <person name="Theobald S."/>
            <person name="Kildgaard S."/>
            <person name="Isbrandt T."/>
            <person name="Kuo A."/>
            <person name="Sato A."/>
            <person name="Lyhne E.K."/>
            <person name="Kogle M.E."/>
            <person name="Wiebenga A."/>
            <person name="Kun R.S."/>
            <person name="Lubbers R.J."/>
            <person name="Makela M.R."/>
            <person name="Barry K."/>
            <person name="Chovatia M."/>
            <person name="Clum A."/>
            <person name="Daum C."/>
            <person name="Haridas S."/>
            <person name="He G."/>
            <person name="LaButti K."/>
            <person name="Lipzen A."/>
            <person name="Mondo S."/>
            <person name="Riley R."/>
            <person name="Salamov A."/>
            <person name="Simmons B.A."/>
            <person name="Magnuson J.K."/>
            <person name="Henrissat B."/>
            <person name="Mortensen U.H."/>
            <person name="Larsen T.O."/>
            <person name="Devries R.P."/>
            <person name="Grigoriev I.V."/>
            <person name="Machida M."/>
            <person name="Baker S.E."/>
            <person name="Andersen M.R."/>
        </authorList>
    </citation>
    <scope>NUCLEOTIDE SEQUENCE [LARGE SCALE GENOMIC DNA]</scope>
    <source>
        <strain evidence="19 20">CBS 151.66</strain>
    </source>
</reference>
<keyword evidence="7" id="KW-0521">NADP</keyword>
<keyword evidence="6" id="KW-0152">Cholesterol biosynthesis</keyword>
<evidence type="ECO:0000256" key="5">
    <source>
        <dbReference type="ARBA" id="ARBA00022692"/>
    </source>
</evidence>
<dbReference type="PANTHER" id="PTHR21257">
    <property type="entry name" value="DELTA(14)-STEROL REDUCTASE"/>
    <property type="match status" value="1"/>
</dbReference>
<dbReference type="GO" id="GO:0005789">
    <property type="term" value="C:endoplasmic reticulum membrane"/>
    <property type="evidence" value="ECO:0007669"/>
    <property type="project" value="TreeGrafter"/>
</dbReference>
<keyword evidence="10 18" id="KW-0560">Oxidoreductase</keyword>
<dbReference type="EMBL" id="ML732439">
    <property type="protein sequence ID" value="KAB8067842.1"/>
    <property type="molecule type" value="Genomic_DNA"/>
</dbReference>
<dbReference type="EC" id="1.3.1.21" evidence="16"/>
<keyword evidence="3 18" id="KW-0444">Lipid biosynthesis</keyword>
<sequence length="344" mass="39173">MAATCLEPKDAITKVKSLLWGRRQKVSVFASLPSMMLITAAPLVVLCLFSALTQYDGSVAMTLRVLQAHGMLPFLRRCFPGLTTWSGIAYIGWVAFQAFLYHVLPGRIATDPPTPGGHSLPYRINGLWSWITTLTVFLLLVAANIYGLLITTVCTAKCYVSLQNTKDRPSFAAFQHQKFGYVTNSMMVVIALHALYVVDFFVNEEWQVWYLAHYLAYHPVQLPWRLDHRLLLDSWGQDCRSRGQCLIWGRKPRILLVTYKTVANSTHLSMLLRSGWWGIVRHPNYVGDLIFSFSTCAGCGFSPILPWSYFFFMASLLIHRCLQDEARCSEKYGESWRMYCATVR</sequence>
<comment type="similarity">
    <text evidence="2 18">Belongs to the ERG4/ERG24 family.</text>
</comment>
<keyword evidence="9 18" id="KW-1133">Transmembrane helix</keyword>
<name>A0A5N5WLD5_9EURO</name>
<feature type="transmembrane region" description="Helical" evidence="18">
    <location>
        <begin position="127"/>
        <end position="160"/>
    </location>
</feature>
<evidence type="ECO:0000256" key="16">
    <source>
        <dbReference type="ARBA" id="ARBA00038851"/>
    </source>
</evidence>
<keyword evidence="14 18" id="KW-1207">Sterol metabolism</keyword>
<dbReference type="AlphaFoldDB" id="A0A5N5WLD5"/>
<evidence type="ECO:0000256" key="1">
    <source>
        <dbReference type="ARBA" id="ARBA00004141"/>
    </source>
</evidence>
<keyword evidence="11 18" id="KW-0756">Sterol biosynthesis</keyword>
<evidence type="ECO:0000313" key="20">
    <source>
        <dbReference type="Proteomes" id="UP000326565"/>
    </source>
</evidence>
<evidence type="ECO:0000256" key="18">
    <source>
        <dbReference type="RuleBase" id="RU369120"/>
    </source>
</evidence>